<gene>
    <name evidence="1" type="ordered locus">Mnod_4098</name>
    <name evidence="2" type="ordered locus">Mnod_5084</name>
</gene>
<proteinExistence type="predicted"/>
<dbReference type="eggNOG" id="ENOG5030CRX">
    <property type="taxonomic scope" value="Bacteria"/>
</dbReference>
<dbReference type="Proteomes" id="UP000008207">
    <property type="component" value="Chromosome"/>
</dbReference>
<dbReference type="HOGENOM" id="CLU_2409866_0_0_5"/>
<evidence type="ECO:0000313" key="1">
    <source>
        <dbReference type="EMBL" id="ACL58977.1"/>
    </source>
</evidence>
<dbReference type="AlphaFoldDB" id="B8IIQ3"/>
<keyword evidence="3" id="KW-1185">Reference proteome</keyword>
<accession>B8IIQ3</accession>
<evidence type="ECO:0000313" key="3">
    <source>
        <dbReference type="Proteomes" id="UP000008207"/>
    </source>
</evidence>
<protein>
    <submittedName>
        <fullName evidence="2">Uncharacterized protein</fullName>
    </submittedName>
</protein>
<dbReference type="EMBL" id="CP001349">
    <property type="protein sequence ID" value="ACL59930.1"/>
    <property type="molecule type" value="Genomic_DNA"/>
</dbReference>
<dbReference type="EMBL" id="CP001349">
    <property type="protein sequence ID" value="ACL58977.1"/>
    <property type="molecule type" value="Genomic_DNA"/>
</dbReference>
<evidence type="ECO:0000313" key="2">
    <source>
        <dbReference type="EMBL" id="ACL59930.1"/>
    </source>
</evidence>
<dbReference type="RefSeq" id="WP_015930626.1">
    <property type="nucleotide sequence ID" value="NC_011894.1"/>
</dbReference>
<dbReference type="KEGG" id="mno:Mnod_4098"/>
<reference evidence="2 3" key="1">
    <citation type="submission" date="2009-01" db="EMBL/GenBank/DDBJ databases">
        <title>Complete sequence of chromosome of Methylobacterium nodulans ORS 2060.</title>
        <authorList>
            <consortium name="US DOE Joint Genome Institute"/>
            <person name="Lucas S."/>
            <person name="Copeland A."/>
            <person name="Lapidus A."/>
            <person name="Glavina del Rio T."/>
            <person name="Dalin E."/>
            <person name="Tice H."/>
            <person name="Bruce D."/>
            <person name="Goodwin L."/>
            <person name="Pitluck S."/>
            <person name="Sims D."/>
            <person name="Brettin T."/>
            <person name="Detter J.C."/>
            <person name="Han C."/>
            <person name="Larimer F."/>
            <person name="Land M."/>
            <person name="Hauser L."/>
            <person name="Kyrpides N."/>
            <person name="Ivanova N."/>
            <person name="Marx C.J."/>
            <person name="Richardson P."/>
        </authorList>
    </citation>
    <scope>NUCLEOTIDE SEQUENCE [LARGE SCALE GENOMIC DNA]</scope>
    <source>
        <strain evidence="3">LMG 21967 / CNCM I-2342 / ORS 2060</strain>
        <strain evidence="2">ORS 2060</strain>
    </source>
</reference>
<name>B8IIQ3_METNO</name>
<dbReference type="KEGG" id="mno:Mnod_5084"/>
<organism evidence="2 3">
    <name type="scientific">Methylobacterium nodulans (strain LMG 21967 / CNCM I-2342 / ORS 2060)</name>
    <dbReference type="NCBI Taxonomy" id="460265"/>
    <lineage>
        <taxon>Bacteria</taxon>
        <taxon>Pseudomonadati</taxon>
        <taxon>Pseudomonadota</taxon>
        <taxon>Alphaproteobacteria</taxon>
        <taxon>Hyphomicrobiales</taxon>
        <taxon>Methylobacteriaceae</taxon>
        <taxon>Methylobacterium</taxon>
    </lineage>
</organism>
<sequence length="92" mass="10212">MSDRNVDPEMARGSLIAIRSILTVILTDIGREQGETALRRLHIAADERVEAAIHRMSSEDRDRQDAEVIKQVSSDAEGFLDDTFGPAFDSLL</sequence>